<accession>A0A1H8Z2F9</accession>
<dbReference type="RefSeq" id="WP_091177142.1">
    <property type="nucleotide sequence ID" value="NZ_FOFA01000001.1"/>
</dbReference>
<feature type="transmembrane region" description="Helical" evidence="2">
    <location>
        <begin position="35"/>
        <end position="55"/>
    </location>
</feature>
<protein>
    <submittedName>
        <fullName evidence="3">Uncharacterized protein</fullName>
    </submittedName>
</protein>
<feature type="compositionally biased region" description="Low complexity" evidence="1">
    <location>
        <begin position="1"/>
        <end position="13"/>
    </location>
</feature>
<dbReference type="OrthoDB" id="5006352at2"/>
<name>A0A1H8Z2F9_9ACTN</name>
<keyword evidence="2" id="KW-0472">Membrane</keyword>
<feature type="transmembrane region" description="Helical" evidence="2">
    <location>
        <begin position="111"/>
        <end position="132"/>
    </location>
</feature>
<feature type="transmembrane region" description="Helical" evidence="2">
    <location>
        <begin position="192"/>
        <end position="213"/>
    </location>
</feature>
<keyword evidence="4" id="KW-1185">Reference proteome</keyword>
<feature type="transmembrane region" description="Helical" evidence="2">
    <location>
        <begin position="225"/>
        <end position="250"/>
    </location>
</feature>
<evidence type="ECO:0000313" key="3">
    <source>
        <dbReference type="EMBL" id="SEP57778.1"/>
    </source>
</evidence>
<dbReference type="EMBL" id="FOFA01000001">
    <property type="protein sequence ID" value="SEP57778.1"/>
    <property type="molecule type" value="Genomic_DNA"/>
</dbReference>
<dbReference type="Proteomes" id="UP000198504">
    <property type="component" value="Unassembled WGS sequence"/>
</dbReference>
<reference evidence="4" key="1">
    <citation type="submission" date="2016-10" db="EMBL/GenBank/DDBJ databases">
        <authorList>
            <person name="Varghese N."/>
            <person name="Submissions S."/>
        </authorList>
    </citation>
    <scope>NUCLEOTIDE SEQUENCE [LARGE SCALE GENOMIC DNA]</scope>
    <source>
        <strain evidence="4">CGMCC 4.6856</strain>
    </source>
</reference>
<organism evidence="3 4">
    <name type="scientific">Microlunatus flavus</name>
    <dbReference type="NCBI Taxonomy" id="1036181"/>
    <lineage>
        <taxon>Bacteria</taxon>
        <taxon>Bacillati</taxon>
        <taxon>Actinomycetota</taxon>
        <taxon>Actinomycetes</taxon>
        <taxon>Propionibacteriales</taxon>
        <taxon>Propionibacteriaceae</taxon>
        <taxon>Microlunatus</taxon>
    </lineage>
</organism>
<sequence>MTTTLPRPTSPTTEADPAAGTDDSGTCGASLRRPVSLVGGAAMLAAPLLVVAGILTSPPQATRGQADYIASLARDPFQSALSASLLHYGWVAMALGLVVAMSLVRGRRGRALTLVGGLGGGFAVVQMSGLLLNDWFLVALGTHLPMPQAVSVADAMMVDGDAWSQVWVQSAKLAIALPVLLYAGLARAGVISWWLVPLAALPMVAPYVVMGLVGGAAGQVVGGNAFGLVAGGLVGLVCYLPTFLVGLRLVGRGRLARA</sequence>
<evidence type="ECO:0000256" key="1">
    <source>
        <dbReference type="SAM" id="MobiDB-lite"/>
    </source>
</evidence>
<evidence type="ECO:0000313" key="4">
    <source>
        <dbReference type="Proteomes" id="UP000198504"/>
    </source>
</evidence>
<dbReference type="STRING" id="1036181.SAMN05421756_10134"/>
<keyword evidence="2" id="KW-1133">Transmembrane helix</keyword>
<proteinExistence type="predicted"/>
<evidence type="ECO:0000256" key="2">
    <source>
        <dbReference type="SAM" id="Phobius"/>
    </source>
</evidence>
<dbReference type="AlphaFoldDB" id="A0A1H8Z2F9"/>
<keyword evidence="2" id="KW-0812">Transmembrane</keyword>
<feature type="transmembrane region" description="Helical" evidence="2">
    <location>
        <begin position="85"/>
        <end position="104"/>
    </location>
</feature>
<feature type="transmembrane region" description="Helical" evidence="2">
    <location>
        <begin position="166"/>
        <end position="185"/>
    </location>
</feature>
<feature type="region of interest" description="Disordered" evidence="1">
    <location>
        <begin position="1"/>
        <end position="27"/>
    </location>
</feature>
<gene>
    <name evidence="3" type="ORF">SAMN05421756_10134</name>
</gene>